<keyword evidence="4" id="KW-1185">Reference proteome</keyword>
<organism evidence="3 4">
    <name type="scientific">Tanacetum coccineum</name>
    <dbReference type="NCBI Taxonomy" id="301880"/>
    <lineage>
        <taxon>Eukaryota</taxon>
        <taxon>Viridiplantae</taxon>
        <taxon>Streptophyta</taxon>
        <taxon>Embryophyta</taxon>
        <taxon>Tracheophyta</taxon>
        <taxon>Spermatophyta</taxon>
        <taxon>Magnoliopsida</taxon>
        <taxon>eudicotyledons</taxon>
        <taxon>Gunneridae</taxon>
        <taxon>Pentapetalae</taxon>
        <taxon>asterids</taxon>
        <taxon>campanulids</taxon>
        <taxon>Asterales</taxon>
        <taxon>Asteraceae</taxon>
        <taxon>Asteroideae</taxon>
        <taxon>Anthemideae</taxon>
        <taxon>Anthemidinae</taxon>
        <taxon>Tanacetum</taxon>
    </lineage>
</organism>
<protein>
    <submittedName>
        <fullName evidence="3">Uncharacterized protein</fullName>
    </submittedName>
</protein>
<comment type="caution">
    <text evidence="3">The sequence shown here is derived from an EMBL/GenBank/DDBJ whole genome shotgun (WGS) entry which is preliminary data.</text>
</comment>
<dbReference type="EMBL" id="BQNB010015461">
    <property type="protein sequence ID" value="GJT40314.1"/>
    <property type="molecule type" value="Genomic_DNA"/>
</dbReference>
<evidence type="ECO:0000256" key="1">
    <source>
        <dbReference type="SAM" id="Coils"/>
    </source>
</evidence>
<dbReference type="Proteomes" id="UP001151760">
    <property type="component" value="Unassembled WGS sequence"/>
</dbReference>
<feature type="region of interest" description="Disordered" evidence="2">
    <location>
        <begin position="1"/>
        <end position="24"/>
    </location>
</feature>
<sequence>MSSGGRRSGPRPLHGDSSDNGGVRQMVLEKSMKNLEQAREKNKEIFEETLEQERKLNEENFESFKKETNDKLAEALA</sequence>
<reference evidence="3" key="1">
    <citation type="journal article" date="2022" name="Int. J. Mol. Sci.">
        <title>Draft Genome of Tanacetum Coccineum: Genomic Comparison of Closely Related Tanacetum-Family Plants.</title>
        <authorList>
            <person name="Yamashiro T."/>
            <person name="Shiraishi A."/>
            <person name="Nakayama K."/>
            <person name="Satake H."/>
        </authorList>
    </citation>
    <scope>NUCLEOTIDE SEQUENCE</scope>
</reference>
<feature type="coiled-coil region" evidence="1">
    <location>
        <begin position="28"/>
        <end position="67"/>
    </location>
</feature>
<keyword evidence="1" id="KW-0175">Coiled coil</keyword>
<accession>A0ABQ5DU03</accession>
<evidence type="ECO:0000313" key="4">
    <source>
        <dbReference type="Proteomes" id="UP001151760"/>
    </source>
</evidence>
<evidence type="ECO:0000256" key="2">
    <source>
        <dbReference type="SAM" id="MobiDB-lite"/>
    </source>
</evidence>
<reference evidence="3" key="2">
    <citation type="submission" date="2022-01" db="EMBL/GenBank/DDBJ databases">
        <authorList>
            <person name="Yamashiro T."/>
            <person name="Shiraishi A."/>
            <person name="Satake H."/>
            <person name="Nakayama K."/>
        </authorList>
    </citation>
    <scope>NUCLEOTIDE SEQUENCE</scope>
</reference>
<name>A0ABQ5DU03_9ASTR</name>
<gene>
    <name evidence="3" type="ORF">Tco_0940179</name>
</gene>
<proteinExistence type="predicted"/>
<evidence type="ECO:0000313" key="3">
    <source>
        <dbReference type="EMBL" id="GJT40314.1"/>
    </source>
</evidence>